<keyword evidence="2" id="KW-1185">Reference proteome</keyword>
<organism evidence="1 2">
    <name type="scientific">Periplaneta americana</name>
    <name type="common">American cockroach</name>
    <name type="synonym">Blatta americana</name>
    <dbReference type="NCBI Taxonomy" id="6978"/>
    <lineage>
        <taxon>Eukaryota</taxon>
        <taxon>Metazoa</taxon>
        <taxon>Ecdysozoa</taxon>
        <taxon>Arthropoda</taxon>
        <taxon>Hexapoda</taxon>
        <taxon>Insecta</taxon>
        <taxon>Pterygota</taxon>
        <taxon>Neoptera</taxon>
        <taxon>Polyneoptera</taxon>
        <taxon>Dictyoptera</taxon>
        <taxon>Blattodea</taxon>
        <taxon>Blattoidea</taxon>
        <taxon>Blattidae</taxon>
        <taxon>Blattinae</taxon>
        <taxon>Periplaneta</taxon>
    </lineage>
</organism>
<name>A0ABQ8TMP1_PERAM</name>
<dbReference type="EMBL" id="JAJSOF020000009">
    <property type="protein sequence ID" value="KAJ4446655.1"/>
    <property type="molecule type" value="Genomic_DNA"/>
</dbReference>
<reference evidence="1 2" key="1">
    <citation type="journal article" date="2022" name="Allergy">
        <title>Genome assembly and annotation of Periplaneta americana reveal a comprehensive cockroach allergen profile.</title>
        <authorList>
            <person name="Wang L."/>
            <person name="Xiong Q."/>
            <person name="Saelim N."/>
            <person name="Wang L."/>
            <person name="Nong W."/>
            <person name="Wan A.T."/>
            <person name="Shi M."/>
            <person name="Liu X."/>
            <person name="Cao Q."/>
            <person name="Hui J.H.L."/>
            <person name="Sookrung N."/>
            <person name="Leung T.F."/>
            <person name="Tungtrongchitr A."/>
            <person name="Tsui S.K.W."/>
        </authorList>
    </citation>
    <scope>NUCLEOTIDE SEQUENCE [LARGE SCALE GENOMIC DNA]</scope>
    <source>
        <strain evidence="1">PWHHKU_190912</strain>
    </source>
</reference>
<dbReference type="Gene3D" id="3.30.420.10">
    <property type="entry name" value="Ribonuclease H-like superfamily/Ribonuclease H"/>
    <property type="match status" value="1"/>
</dbReference>
<proteinExistence type="predicted"/>
<dbReference type="Proteomes" id="UP001148838">
    <property type="component" value="Unassembled WGS sequence"/>
</dbReference>
<accession>A0ABQ8TMP1</accession>
<sequence length="434" mass="49269">MSRISFRQTNNLWGFGTSLYKSENRLELTTNLPSSNLYSNREGHLLRRTVDLKFHNHKRCHILRNGDDHKRGIVKRFAEVTREKRENPKKNLHNLGFVHHKYNSAIERHTKEKWHGAAGVRKRFDNSIRLPLQTQEREAEKAGSSHLSFPVTFSQARELYCVFEEYVPFNHDSHVLRDGATSHTARISMDAVNALFPGRVISRKGDIAWPPRSPDLTIWDFFLWGYLKTKVFGGNPPRIIPALKQRIREEVAAIPVNMLGGVMQQFVARLEECVRLNGGHLADRSDDDDDDDDDDDWIQKQNLAHLNFPCCSYNILRMLSAHMLGKFRGAVTTSAATTGSWWEAGGHPYHISLYRAGCEKGRVHKEPLQKSTKLKARSAKSTPSCHCGYYPSCNIPPRLTTSSVVGIALAFCARGCGFDPGLGRWHLSVCIIDL</sequence>
<gene>
    <name evidence="1" type="ORF">ANN_13352</name>
</gene>
<protein>
    <submittedName>
        <fullName evidence="1">Uncharacterized protein</fullName>
    </submittedName>
</protein>
<dbReference type="PANTHER" id="PTHR47326:SF1">
    <property type="entry name" value="HTH PSQ-TYPE DOMAIN-CONTAINING PROTEIN"/>
    <property type="match status" value="1"/>
</dbReference>
<evidence type="ECO:0000313" key="2">
    <source>
        <dbReference type="Proteomes" id="UP001148838"/>
    </source>
</evidence>
<dbReference type="PANTHER" id="PTHR47326">
    <property type="entry name" value="TRANSPOSABLE ELEMENT TC3 TRANSPOSASE-LIKE PROTEIN"/>
    <property type="match status" value="1"/>
</dbReference>
<evidence type="ECO:0000313" key="1">
    <source>
        <dbReference type="EMBL" id="KAJ4446655.1"/>
    </source>
</evidence>
<dbReference type="InterPro" id="IPR036397">
    <property type="entry name" value="RNaseH_sf"/>
</dbReference>
<comment type="caution">
    <text evidence="1">The sequence shown here is derived from an EMBL/GenBank/DDBJ whole genome shotgun (WGS) entry which is preliminary data.</text>
</comment>